<keyword evidence="2" id="KW-1185">Reference proteome</keyword>
<evidence type="ECO:0000313" key="1">
    <source>
        <dbReference type="EMBL" id="KAK2181380.1"/>
    </source>
</evidence>
<dbReference type="EMBL" id="JAODUO010000401">
    <property type="protein sequence ID" value="KAK2181380.1"/>
    <property type="molecule type" value="Genomic_DNA"/>
</dbReference>
<name>A0AAD9L2I7_RIDPI</name>
<organism evidence="1 2">
    <name type="scientific">Ridgeia piscesae</name>
    <name type="common">Tubeworm</name>
    <dbReference type="NCBI Taxonomy" id="27915"/>
    <lineage>
        <taxon>Eukaryota</taxon>
        <taxon>Metazoa</taxon>
        <taxon>Spiralia</taxon>
        <taxon>Lophotrochozoa</taxon>
        <taxon>Annelida</taxon>
        <taxon>Polychaeta</taxon>
        <taxon>Sedentaria</taxon>
        <taxon>Canalipalpata</taxon>
        <taxon>Sabellida</taxon>
        <taxon>Siboglinidae</taxon>
        <taxon>Ridgeia</taxon>
    </lineage>
</organism>
<dbReference type="AlphaFoldDB" id="A0AAD9L2I7"/>
<dbReference type="Proteomes" id="UP001209878">
    <property type="component" value="Unassembled WGS sequence"/>
</dbReference>
<sequence>MMAASEIVKKAQDGSIDINDMTEDITVIVSTLQDNFHAMYEKSQTILIRTCYAADVVCAVRIMLDLTVKYREAKAELMKSDSIAFSDACSELNDYLAANKGAADVELLTSMMKDMDCLAEHFMGYKEIVVKLDEQWKGEKSFLAVSSESGMTTEATRKALMKNQIIIKGYLDLAKKTLKPVSYIPAPPGEYHNGYEILVLFCCFPGVVPRPGCGGDIHTVPL</sequence>
<evidence type="ECO:0000313" key="2">
    <source>
        <dbReference type="Proteomes" id="UP001209878"/>
    </source>
</evidence>
<comment type="caution">
    <text evidence="1">The sequence shown here is derived from an EMBL/GenBank/DDBJ whole genome shotgun (WGS) entry which is preliminary data.</text>
</comment>
<accession>A0AAD9L2I7</accession>
<proteinExistence type="predicted"/>
<reference evidence="1" key="1">
    <citation type="journal article" date="2023" name="Mol. Biol. Evol.">
        <title>Third-Generation Sequencing Reveals the Adaptive Role of the Epigenome in Three Deep-Sea Polychaetes.</title>
        <authorList>
            <person name="Perez M."/>
            <person name="Aroh O."/>
            <person name="Sun Y."/>
            <person name="Lan Y."/>
            <person name="Juniper S.K."/>
            <person name="Young C.R."/>
            <person name="Angers B."/>
            <person name="Qian P.Y."/>
        </authorList>
    </citation>
    <scope>NUCLEOTIDE SEQUENCE</scope>
    <source>
        <strain evidence="1">R07B-5</strain>
    </source>
</reference>
<protein>
    <submittedName>
        <fullName evidence="1">Uncharacterized protein</fullName>
    </submittedName>
</protein>
<gene>
    <name evidence="1" type="ORF">NP493_401g03027</name>
</gene>